<dbReference type="EMBL" id="JACXXP010000002">
    <property type="protein sequence ID" value="MBD3903516.1"/>
    <property type="molecule type" value="Genomic_DNA"/>
</dbReference>
<evidence type="ECO:0000313" key="3">
    <source>
        <dbReference type="EMBL" id="MCC9034588.1"/>
    </source>
</evidence>
<evidence type="ECO:0000313" key="2">
    <source>
        <dbReference type="EMBL" id="MBD3903516.1"/>
    </source>
</evidence>
<dbReference type="Pfam" id="PF07007">
    <property type="entry name" value="LprI"/>
    <property type="match status" value="1"/>
</dbReference>
<name>A0A9Q3US77_9FLAO</name>
<protein>
    <submittedName>
        <fullName evidence="3">DUF1311 domain-containing protein</fullName>
    </submittedName>
</protein>
<reference evidence="4" key="2">
    <citation type="submission" date="2023-07" db="EMBL/GenBank/DDBJ databases">
        <title>Description of novel Chryseobacterium sp. strain C-2.</title>
        <authorList>
            <person name="Saticioglu I.B."/>
        </authorList>
    </citation>
    <scope>NUCLEOTIDE SEQUENCE [LARGE SCALE GENOMIC DNA]</scope>
    <source>
        <strain evidence="4">C-2</strain>
    </source>
</reference>
<reference evidence="2" key="3">
    <citation type="submission" date="2024-05" db="EMBL/GenBank/DDBJ databases">
        <title>Description of novel Chryseobacterium sp. strain C-2.</title>
        <authorList>
            <person name="Saticioglu I.B."/>
        </authorList>
    </citation>
    <scope>NUCLEOTIDE SEQUENCE</scope>
    <source>
        <strain evidence="2">C-2</strain>
    </source>
</reference>
<sequence>MNKITLLVLIFCSISIFSQDKNQQENFIDVAESKCFDKKEITNAQMLECTIKAGQSWDKELNKYYNLLAAKLPKDAFETLKASQKEWIIYRDKEFKFISKLYYEVKDGTM</sequence>
<reference evidence="3" key="1">
    <citation type="submission" date="2021-11" db="EMBL/GenBank/DDBJ databases">
        <title>Description of novel Chryseobacterium species.</title>
        <authorList>
            <person name="Saticioglu I.B."/>
            <person name="Ay H."/>
            <person name="Altun S."/>
            <person name="Duman M."/>
        </authorList>
    </citation>
    <scope>NUCLEOTIDE SEQUENCE</scope>
    <source>
        <strain evidence="3">C-39</strain>
    </source>
</reference>
<dbReference type="AlphaFoldDB" id="A0A9Q3US77"/>
<evidence type="ECO:0000313" key="5">
    <source>
        <dbReference type="Proteomes" id="UP001107960"/>
    </source>
</evidence>
<dbReference type="Proteomes" id="UP001107960">
    <property type="component" value="Unassembled WGS sequence"/>
</dbReference>
<evidence type="ECO:0000259" key="1">
    <source>
        <dbReference type="Pfam" id="PF07007"/>
    </source>
</evidence>
<keyword evidence="4" id="KW-1185">Reference proteome</keyword>
<dbReference type="InterPro" id="IPR009739">
    <property type="entry name" value="LprI-like_N"/>
</dbReference>
<dbReference type="Gene3D" id="1.20.1270.180">
    <property type="match status" value="1"/>
</dbReference>
<dbReference type="EMBL" id="JAJJML010000001">
    <property type="protein sequence ID" value="MCC9034588.1"/>
    <property type="molecule type" value="Genomic_DNA"/>
</dbReference>
<accession>A0A9Q3US77</accession>
<proteinExistence type="predicted"/>
<gene>
    <name evidence="2" type="ORF">IEW27_02750</name>
    <name evidence="3" type="ORF">LNP80_10045</name>
</gene>
<feature type="domain" description="Lysozyme inhibitor LprI-like N-terminal" evidence="1">
    <location>
        <begin position="41"/>
        <end position="109"/>
    </location>
</feature>
<organism evidence="3 5">
    <name type="scientific">Chryseobacterium muglaense</name>
    <dbReference type="NCBI Taxonomy" id="2893752"/>
    <lineage>
        <taxon>Bacteria</taxon>
        <taxon>Pseudomonadati</taxon>
        <taxon>Bacteroidota</taxon>
        <taxon>Flavobacteriia</taxon>
        <taxon>Flavobacteriales</taxon>
        <taxon>Weeksellaceae</taxon>
        <taxon>Chryseobacterium group</taxon>
        <taxon>Chryseobacterium</taxon>
    </lineage>
</organism>
<evidence type="ECO:0000313" key="4">
    <source>
        <dbReference type="Proteomes" id="UP000603715"/>
    </source>
</evidence>
<dbReference type="PANTHER" id="PTHR39176:SF1">
    <property type="entry name" value="PERIPLASMIC PROTEIN"/>
    <property type="match status" value="1"/>
</dbReference>
<dbReference type="Proteomes" id="UP000603715">
    <property type="component" value="Unassembled WGS sequence"/>
</dbReference>
<comment type="caution">
    <text evidence="3">The sequence shown here is derived from an EMBL/GenBank/DDBJ whole genome shotgun (WGS) entry which is preliminary data.</text>
</comment>
<dbReference type="PANTHER" id="PTHR39176">
    <property type="entry name" value="PERIPLASMIC PROTEIN-RELATED"/>
    <property type="match status" value="1"/>
</dbReference>
<dbReference type="RefSeq" id="WP_191178154.1">
    <property type="nucleotide sequence ID" value="NZ_JACXXP010000002.1"/>
</dbReference>